<keyword evidence="3" id="KW-0804">Transcription</keyword>
<dbReference type="PANTHER" id="PTHR30146:SF153">
    <property type="entry name" value="LACTOSE OPERON REPRESSOR"/>
    <property type="match status" value="1"/>
</dbReference>
<dbReference type="CDD" id="cd01392">
    <property type="entry name" value="HTH_LacI"/>
    <property type="match status" value="1"/>
</dbReference>
<dbReference type="Gene3D" id="1.10.260.40">
    <property type="entry name" value="lambda repressor-like DNA-binding domains"/>
    <property type="match status" value="1"/>
</dbReference>
<gene>
    <name evidence="5" type="ORF">EDD38_6455</name>
</gene>
<accession>A0A3N4RQZ1</accession>
<organism evidence="5 6">
    <name type="scientific">Kitasatospora cineracea</name>
    <dbReference type="NCBI Taxonomy" id="88074"/>
    <lineage>
        <taxon>Bacteria</taxon>
        <taxon>Bacillati</taxon>
        <taxon>Actinomycetota</taxon>
        <taxon>Actinomycetes</taxon>
        <taxon>Kitasatosporales</taxon>
        <taxon>Streptomycetaceae</taxon>
        <taxon>Kitasatospora</taxon>
    </lineage>
</organism>
<dbReference type="SMART" id="SM00354">
    <property type="entry name" value="HTH_LACI"/>
    <property type="match status" value="1"/>
</dbReference>
<dbReference type="PANTHER" id="PTHR30146">
    <property type="entry name" value="LACI-RELATED TRANSCRIPTIONAL REPRESSOR"/>
    <property type="match status" value="1"/>
</dbReference>
<dbReference type="PROSITE" id="PS00356">
    <property type="entry name" value="HTH_LACI_1"/>
    <property type="match status" value="1"/>
</dbReference>
<evidence type="ECO:0000256" key="3">
    <source>
        <dbReference type="ARBA" id="ARBA00023163"/>
    </source>
</evidence>
<dbReference type="EMBL" id="RKQG01000002">
    <property type="protein sequence ID" value="RPE29300.1"/>
    <property type="molecule type" value="Genomic_DNA"/>
</dbReference>
<dbReference type="GO" id="GO:0003700">
    <property type="term" value="F:DNA-binding transcription factor activity"/>
    <property type="evidence" value="ECO:0007669"/>
    <property type="project" value="TreeGrafter"/>
</dbReference>
<proteinExistence type="predicted"/>
<keyword evidence="6" id="KW-1185">Reference proteome</keyword>
<evidence type="ECO:0000256" key="2">
    <source>
        <dbReference type="ARBA" id="ARBA00023125"/>
    </source>
</evidence>
<keyword evidence="2" id="KW-0238">DNA-binding</keyword>
<dbReference type="Proteomes" id="UP000266906">
    <property type="component" value="Unassembled WGS sequence"/>
</dbReference>
<name>A0A3N4RQZ1_9ACTN</name>
<evidence type="ECO:0000313" key="5">
    <source>
        <dbReference type="EMBL" id="RPE29300.1"/>
    </source>
</evidence>
<evidence type="ECO:0000259" key="4">
    <source>
        <dbReference type="PROSITE" id="PS50932"/>
    </source>
</evidence>
<dbReference type="AlphaFoldDB" id="A0A3N4RQZ1"/>
<dbReference type="InterPro" id="IPR028082">
    <property type="entry name" value="Peripla_BP_I"/>
</dbReference>
<sequence>MKHMGRPKSTRVTVRDIAAAAGVSPATVSRVLTGQAVVAEETRAAVRTAMERLGSPEPAAPRRTARPGAVFVRCPYLLTDYFGTIVTAVAEALDRHGRELILSAGSSAQHNGALTGLARRRDLAGALLVLPVEDSAALEQLRRQDIPFVVIDPRTPVPRDIAAVSASHFTGARNLTAHLVALGHRRIGFINGPEDWLASTSRHAGHTAALAEAGVLIPPDLVTHIEPTSDWGHTAAARLLDLPRPPTALVAFNDKAAVGALRAAHERGLRVPTDLSIAGFDDDYLSRTSIPTLTTVRQPLEELGGLAVSLLLRLIEGTALEALHVELATELIVRDSTGPVPDGRNRRNGTT</sequence>
<dbReference type="Gene3D" id="3.40.50.2300">
    <property type="match status" value="2"/>
</dbReference>
<comment type="caution">
    <text evidence="5">The sequence shown here is derived from an EMBL/GenBank/DDBJ whole genome shotgun (WGS) entry which is preliminary data.</text>
</comment>
<dbReference type="InterPro" id="IPR000843">
    <property type="entry name" value="HTH_LacI"/>
</dbReference>
<dbReference type="InterPro" id="IPR010982">
    <property type="entry name" value="Lambda_DNA-bd_dom_sf"/>
</dbReference>
<dbReference type="PROSITE" id="PS50932">
    <property type="entry name" value="HTH_LACI_2"/>
    <property type="match status" value="1"/>
</dbReference>
<evidence type="ECO:0000313" key="6">
    <source>
        <dbReference type="Proteomes" id="UP000266906"/>
    </source>
</evidence>
<dbReference type="SUPFAM" id="SSF47413">
    <property type="entry name" value="lambda repressor-like DNA-binding domains"/>
    <property type="match status" value="1"/>
</dbReference>
<reference evidence="5 6" key="1">
    <citation type="submission" date="2018-11" db="EMBL/GenBank/DDBJ databases">
        <title>Sequencing the genomes of 1000 actinobacteria strains.</title>
        <authorList>
            <person name="Klenk H.-P."/>
        </authorList>
    </citation>
    <scope>NUCLEOTIDE SEQUENCE [LARGE SCALE GENOMIC DNA]</scope>
    <source>
        <strain evidence="5 6">DSM 44781</strain>
    </source>
</reference>
<dbReference type="Pfam" id="PF00356">
    <property type="entry name" value="LacI"/>
    <property type="match status" value="1"/>
</dbReference>
<dbReference type="InterPro" id="IPR046335">
    <property type="entry name" value="LacI/GalR-like_sensor"/>
</dbReference>
<feature type="domain" description="HTH lacI-type" evidence="4">
    <location>
        <begin position="12"/>
        <end position="54"/>
    </location>
</feature>
<dbReference type="SUPFAM" id="SSF53822">
    <property type="entry name" value="Periplasmic binding protein-like I"/>
    <property type="match status" value="1"/>
</dbReference>
<keyword evidence="1" id="KW-0805">Transcription regulation</keyword>
<protein>
    <submittedName>
        <fullName evidence="5">LacI family transcriptional regulator</fullName>
    </submittedName>
</protein>
<evidence type="ECO:0000256" key="1">
    <source>
        <dbReference type="ARBA" id="ARBA00023015"/>
    </source>
</evidence>
<dbReference type="GO" id="GO:0000976">
    <property type="term" value="F:transcription cis-regulatory region binding"/>
    <property type="evidence" value="ECO:0007669"/>
    <property type="project" value="TreeGrafter"/>
</dbReference>
<dbReference type="Pfam" id="PF13377">
    <property type="entry name" value="Peripla_BP_3"/>
    <property type="match status" value="1"/>
</dbReference>